<evidence type="ECO:0000256" key="11">
    <source>
        <dbReference type="SAM" id="Phobius"/>
    </source>
</evidence>
<dbReference type="CDD" id="cd15067">
    <property type="entry name" value="7tmA_Dop1R2-like"/>
    <property type="match status" value="1"/>
</dbReference>
<protein>
    <submittedName>
        <fullName evidence="14">Dopamine receptor 2-like</fullName>
    </submittedName>
</protein>
<evidence type="ECO:0000313" key="13">
    <source>
        <dbReference type="Proteomes" id="UP000694941"/>
    </source>
</evidence>
<dbReference type="SUPFAM" id="SSF81321">
    <property type="entry name" value="Family A G protein-coupled receptor-like"/>
    <property type="match status" value="1"/>
</dbReference>
<keyword evidence="4 10" id="KW-0812">Transmembrane</keyword>
<evidence type="ECO:0000256" key="10">
    <source>
        <dbReference type="RuleBase" id="RU000688"/>
    </source>
</evidence>
<feature type="transmembrane region" description="Helical" evidence="11">
    <location>
        <begin position="340"/>
        <end position="364"/>
    </location>
</feature>
<evidence type="ECO:0000256" key="4">
    <source>
        <dbReference type="ARBA" id="ARBA00022692"/>
    </source>
</evidence>
<dbReference type="Proteomes" id="UP000694941">
    <property type="component" value="Unplaced"/>
</dbReference>
<keyword evidence="7 11" id="KW-0472">Membrane</keyword>
<keyword evidence="9 10" id="KW-0807">Transducer</keyword>
<reference evidence="14" key="1">
    <citation type="submission" date="2025-08" db="UniProtKB">
        <authorList>
            <consortium name="RefSeq"/>
        </authorList>
    </citation>
    <scope>IDENTIFICATION</scope>
    <source>
        <tissue evidence="14">Muscle</tissue>
    </source>
</reference>
<accession>A0ABM1B4N5</accession>
<keyword evidence="8 10" id="KW-0675">Receptor</keyword>
<dbReference type="Pfam" id="PF00001">
    <property type="entry name" value="7tm_1"/>
    <property type="match status" value="1"/>
</dbReference>
<keyword evidence="5 11" id="KW-1133">Transmembrane helix</keyword>
<keyword evidence="13" id="KW-1185">Reference proteome</keyword>
<feature type="transmembrane region" description="Helical" evidence="11">
    <location>
        <begin position="99"/>
        <end position="118"/>
    </location>
</feature>
<name>A0ABM1B4N5_LIMPO</name>
<dbReference type="SMART" id="SM01381">
    <property type="entry name" value="7TM_GPCR_Srsx"/>
    <property type="match status" value="1"/>
</dbReference>
<dbReference type="InterPro" id="IPR002233">
    <property type="entry name" value="ADR_fam"/>
</dbReference>
<evidence type="ECO:0000256" key="5">
    <source>
        <dbReference type="ARBA" id="ARBA00022989"/>
    </source>
</evidence>
<evidence type="ECO:0000256" key="8">
    <source>
        <dbReference type="ARBA" id="ARBA00023170"/>
    </source>
</evidence>
<dbReference type="RefSeq" id="XP_013774755.1">
    <property type="nucleotide sequence ID" value="XM_013919301.2"/>
</dbReference>
<dbReference type="PANTHER" id="PTHR24248:SF185">
    <property type="entry name" value="DOPAMINE RECEPTOR 2"/>
    <property type="match status" value="1"/>
</dbReference>
<evidence type="ECO:0000256" key="7">
    <source>
        <dbReference type="ARBA" id="ARBA00023136"/>
    </source>
</evidence>
<feature type="transmembrane region" description="Helical" evidence="11">
    <location>
        <begin position="222"/>
        <end position="246"/>
    </location>
</feature>
<dbReference type="PANTHER" id="PTHR24248">
    <property type="entry name" value="ADRENERGIC RECEPTOR-RELATED G-PROTEIN COUPLED RECEPTOR"/>
    <property type="match status" value="1"/>
</dbReference>
<evidence type="ECO:0000256" key="1">
    <source>
        <dbReference type="ARBA" id="ARBA00004651"/>
    </source>
</evidence>
<dbReference type="PROSITE" id="PS50262">
    <property type="entry name" value="G_PROTEIN_RECEP_F1_2"/>
    <property type="match status" value="1"/>
</dbReference>
<evidence type="ECO:0000313" key="14">
    <source>
        <dbReference type="RefSeq" id="XP_013774755.1"/>
    </source>
</evidence>
<dbReference type="PROSITE" id="PS00237">
    <property type="entry name" value="G_PROTEIN_RECEP_F1_1"/>
    <property type="match status" value="1"/>
</dbReference>
<feature type="transmembrane region" description="Helical" evidence="11">
    <location>
        <begin position="180"/>
        <end position="202"/>
    </location>
</feature>
<sequence length="452" mass="50879">MHDPLMWSYIVSPGEASLTETELLLLGVLTGNLSFFHNITNYDNQSALNKTFAGLPKVAIQHPALAFVLAIFCVATIFGNMLVMAAVAKEQYLHTVTNYFIASLATADCLVGALVMPFSAIHEAMNKYWIFGQDWCDVWHSLDVLASTASILNLCVISLDRYWAITDPISYPRRMTPTKAGLLIAFVWVCSSLISFPAIAWWRAVSTSPSQPYTCDFTDDVGYLVFSSLISFYLPLTVMGFTYYRIYKAARIQARSLRLGTKMIRSCNGDQSSPLTLRIHRGRVFEEEALKAAYPSGSMAPSVEEGDESTAFRTTCRHLKSFSISRKLAKLAKERKAAKTLGIVMGVFILCWLPFFVTNVLMGICEERCVGHPDLVFSTVTWLGWINSGMNPVIYACWSRDFRRAFNKLLCICCPKYRRRRQRYRTCVDKAPQEELHMANFKCDTDITTSGL</sequence>
<dbReference type="PRINTS" id="PR00237">
    <property type="entry name" value="GPCRRHODOPSN"/>
</dbReference>
<gene>
    <name evidence="14" type="primary">LOC106459662</name>
</gene>
<keyword evidence="3" id="KW-1003">Cell membrane</keyword>
<evidence type="ECO:0000256" key="6">
    <source>
        <dbReference type="ARBA" id="ARBA00023040"/>
    </source>
</evidence>
<dbReference type="Gene3D" id="1.20.1070.10">
    <property type="entry name" value="Rhodopsin 7-helix transmembrane proteins"/>
    <property type="match status" value="1"/>
</dbReference>
<feature type="transmembrane region" description="Helical" evidence="11">
    <location>
        <begin position="376"/>
        <end position="398"/>
    </location>
</feature>
<comment type="similarity">
    <text evidence="2 10">Belongs to the G-protein coupled receptor 1 family.</text>
</comment>
<evidence type="ECO:0000256" key="9">
    <source>
        <dbReference type="ARBA" id="ARBA00023224"/>
    </source>
</evidence>
<evidence type="ECO:0000259" key="12">
    <source>
        <dbReference type="PROSITE" id="PS50262"/>
    </source>
</evidence>
<organism evidence="13 14">
    <name type="scientific">Limulus polyphemus</name>
    <name type="common">Atlantic horseshoe crab</name>
    <dbReference type="NCBI Taxonomy" id="6850"/>
    <lineage>
        <taxon>Eukaryota</taxon>
        <taxon>Metazoa</taxon>
        <taxon>Ecdysozoa</taxon>
        <taxon>Arthropoda</taxon>
        <taxon>Chelicerata</taxon>
        <taxon>Merostomata</taxon>
        <taxon>Xiphosura</taxon>
        <taxon>Limulidae</taxon>
        <taxon>Limulus</taxon>
    </lineage>
</organism>
<dbReference type="InterPro" id="IPR017452">
    <property type="entry name" value="GPCR_Rhodpsn_7TM"/>
</dbReference>
<dbReference type="PRINTS" id="PR01103">
    <property type="entry name" value="ADRENERGICR"/>
</dbReference>
<evidence type="ECO:0000256" key="3">
    <source>
        <dbReference type="ARBA" id="ARBA00022475"/>
    </source>
</evidence>
<dbReference type="GeneID" id="106459662"/>
<proteinExistence type="inferred from homology"/>
<feature type="domain" description="G-protein coupled receptors family 1 profile" evidence="12">
    <location>
        <begin position="79"/>
        <end position="395"/>
    </location>
</feature>
<feature type="transmembrane region" description="Helical" evidence="11">
    <location>
        <begin position="64"/>
        <end position="87"/>
    </location>
</feature>
<dbReference type="InterPro" id="IPR000276">
    <property type="entry name" value="GPCR_Rhodpsn"/>
</dbReference>
<feature type="transmembrane region" description="Helical" evidence="11">
    <location>
        <begin position="138"/>
        <end position="159"/>
    </location>
</feature>
<evidence type="ECO:0000256" key="2">
    <source>
        <dbReference type="ARBA" id="ARBA00010663"/>
    </source>
</evidence>
<comment type="subcellular location">
    <subcellularLocation>
        <location evidence="1">Cell membrane</location>
        <topology evidence="1">Multi-pass membrane protein</topology>
    </subcellularLocation>
</comment>
<keyword evidence="6 10" id="KW-0297">G-protein coupled receptor</keyword>